<feature type="transmembrane region" description="Helical" evidence="3">
    <location>
        <begin position="222"/>
        <end position="240"/>
    </location>
</feature>
<dbReference type="AlphaFoldDB" id="A0A6V7QI51"/>
<protein>
    <submittedName>
        <fullName evidence="4">Uncharacterized protein</fullName>
    </submittedName>
</protein>
<proteinExistence type="predicted"/>
<feature type="region of interest" description="Disordered" evidence="2">
    <location>
        <begin position="439"/>
        <end position="494"/>
    </location>
</feature>
<feature type="coiled-coil region" evidence="1">
    <location>
        <begin position="412"/>
        <end position="439"/>
    </location>
</feature>
<feature type="region of interest" description="Disordered" evidence="2">
    <location>
        <begin position="61"/>
        <end position="125"/>
    </location>
</feature>
<evidence type="ECO:0000256" key="2">
    <source>
        <dbReference type="SAM" id="MobiDB-lite"/>
    </source>
</evidence>
<feature type="transmembrane region" description="Helical" evidence="3">
    <location>
        <begin position="192"/>
        <end position="210"/>
    </location>
</feature>
<feature type="compositionally biased region" description="Low complexity" evidence="2">
    <location>
        <begin position="479"/>
        <end position="494"/>
    </location>
</feature>
<organism evidence="4">
    <name type="scientific">Ananas comosus var. bracteatus</name>
    <name type="common">red pineapple</name>
    <dbReference type="NCBI Taxonomy" id="296719"/>
    <lineage>
        <taxon>Eukaryota</taxon>
        <taxon>Viridiplantae</taxon>
        <taxon>Streptophyta</taxon>
        <taxon>Embryophyta</taxon>
        <taxon>Tracheophyta</taxon>
        <taxon>Spermatophyta</taxon>
        <taxon>Magnoliopsida</taxon>
        <taxon>Liliopsida</taxon>
        <taxon>Poales</taxon>
        <taxon>Bromeliaceae</taxon>
        <taxon>Bromelioideae</taxon>
        <taxon>Ananas</taxon>
    </lineage>
</organism>
<dbReference type="EMBL" id="LR862136">
    <property type="protein sequence ID" value="CAD1842505.1"/>
    <property type="molecule type" value="Genomic_DNA"/>
</dbReference>
<evidence type="ECO:0000256" key="3">
    <source>
        <dbReference type="SAM" id="Phobius"/>
    </source>
</evidence>
<evidence type="ECO:0000313" key="4">
    <source>
        <dbReference type="EMBL" id="CAD1842505.1"/>
    </source>
</evidence>
<gene>
    <name evidence="4" type="ORF">CB5_LOCUS25716</name>
</gene>
<keyword evidence="3" id="KW-0812">Transmembrane</keyword>
<accession>A0A6V7QI51</accession>
<keyword evidence="1" id="KW-0175">Coiled coil</keyword>
<sequence>MQPALHVYPQLYNAIKGCDNQTITSNDLVDLLSAQSGKIAPNRINRTLLIQGKVSIVISTDQRSPCSPPEASEQPRIAEKISTNPKQQPKRLKRSDIAKTAERGLPDRNKVTVPATRGCSDASGGEHGDRLSVLIAVLTSFRVSEPLVSEISMLFMLCAQFTEFRVARALPTVAGIAPKGEHGLRHAETYQAFMQFWLLRLLLATWWVPTRARCGLRDFRRVTVIVISMLISCLGVELTYLFTISVIWLGGSPILISMTYSVELLQFYLDIRSRLVADGLYGTHFTNTSGLIHRKRVFFSGKVVGLPTREPRGFIARVYASDPGASLRGSVLLTFIGLRYPLGGETCLHVLTSPTIFQLPMPTTRSKSAGADAAANFEEVETSATSGSSEVCELRNQLSVLTDLVPQQAAAAQQQADAARRHEARMKRLEDLLLQQTAARETQDPTPPAPAEDATTKAPSPALGTSRAAPSVEPREEVVAAAPVQVPRQGQFSL</sequence>
<keyword evidence="3" id="KW-1133">Transmembrane helix</keyword>
<reference evidence="4" key="1">
    <citation type="submission" date="2020-07" db="EMBL/GenBank/DDBJ databases">
        <authorList>
            <person name="Lin J."/>
        </authorList>
    </citation>
    <scope>NUCLEOTIDE SEQUENCE</scope>
</reference>
<keyword evidence="3" id="KW-0472">Membrane</keyword>
<evidence type="ECO:0000256" key="1">
    <source>
        <dbReference type="SAM" id="Coils"/>
    </source>
</evidence>
<feature type="compositionally biased region" description="Basic and acidic residues" evidence="2">
    <location>
        <begin position="94"/>
        <end position="110"/>
    </location>
</feature>
<name>A0A6V7QI51_ANACO</name>